<dbReference type="InterPro" id="IPR036188">
    <property type="entry name" value="FAD/NAD-bd_sf"/>
</dbReference>
<gene>
    <name evidence="6" type="ORF">BDV25DRAFT_170581</name>
</gene>
<keyword evidence="2" id="KW-0274">FAD</keyword>
<dbReference type="SUPFAM" id="SSF51905">
    <property type="entry name" value="FAD/NAD(P)-binding domain"/>
    <property type="match status" value="1"/>
</dbReference>
<dbReference type="PANTHER" id="PTHR46972">
    <property type="entry name" value="MONOOXYGENASE ASQM-RELATED"/>
    <property type="match status" value="1"/>
</dbReference>
<evidence type="ECO:0000256" key="4">
    <source>
        <dbReference type="ARBA" id="ARBA00023033"/>
    </source>
</evidence>
<feature type="domain" description="FAD-binding" evidence="5">
    <location>
        <begin position="5"/>
        <end position="168"/>
    </location>
</feature>
<dbReference type="Pfam" id="PF01494">
    <property type="entry name" value="FAD_binding_3"/>
    <property type="match status" value="2"/>
</dbReference>
<dbReference type="Gene3D" id="3.50.50.60">
    <property type="entry name" value="FAD/NAD(P)-binding domain"/>
    <property type="match status" value="1"/>
</dbReference>
<evidence type="ECO:0000256" key="1">
    <source>
        <dbReference type="ARBA" id="ARBA00022630"/>
    </source>
</evidence>
<proteinExistence type="predicted"/>
<protein>
    <submittedName>
        <fullName evidence="6">FAD/NAD(P)-binding domain-containing protein</fullName>
    </submittedName>
</protein>
<dbReference type="OrthoDB" id="655030at2759"/>
<dbReference type="GO" id="GO:0071949">
    <property type="term" value="F:FAD binding"/>
    <property type="evidence" value="ECO:0007669"/>
    <property type="project" value="InterPro"/>
</dbReference>
<sequence>MSPSPIAIIGAGPCGLTFARLLGQNNIDYIVFERDESAIPMPHQLGGTLDIHGTTGQEAIKRAGLFEKFSQLARWDAQSFVVQDPTRAINRKFSGGRDAPEIDRVQLRRLLLDSIPAHKVRWGHGVKRVEKAADGDDWIIFFSNDTTASNFRLIVGADGAWSKVRPLLTPVKPEYSGKLFIQGRISHDNPRYADALAQGGRGNMMAIGHGRQIGVQQVADGSYQVHMGILAAEDLTKTTLNVSDTEGTRRQLLSSPNYYPGFAPELRDFIANAEGPFYAWRLYRMPVESMSWKRVPGVTLLGDAAHVSTPFAGEGVNCSMFDALRLVDCVLKYCGSGYDDDQGNMEQAVMEYESEMFVRAKDLISRSMAFEEIIYSDDAARRLVAAFDEFGKEE</sequence>
<keyword evidence="1" id="KW-0285">Flavoprotein</keyword>
<evidence type="ECO:0000256" key="3">
    <source>
        <dbReference type="ARBA" id="ARBA00023002"/>
    </source>
</evidence>
<accession>A0A5N6U152</accession>
<evidence type="ECO:0000313" key="6">
    <source>
        <dbReference type="EMBL" id="KAE8152312.1"/>
    </source>
</evidence>
<keyword evidence="7" id="KW-1185">Reference proteome</keyword>
<dbReference type="InterPro" id="IPR002938">
    <property type="entry name" value="FAD-bd"/>
</dbReference>
<dbReference type="Proteomes" id="UP000325780">
    <property type="component" value="Unassembled WGS sequence"/>
</dbReference>
<evidence type="ECO:0000256" key="2">
    <source>
        <dbReference type="ARBA" id="ARBA00022827"/>
    </source>
</evidence>
<dbReference type="PRINTS" id="PR00420">
    <property type="entry name" value="RNGMNOXGNASE"/>
</dbReference>
<dbReference type="GO" id="GO:0004497">
    <property type="term" value="F:monooxygenase activity"/>
    <property type="evidence" value="ECO:0007669"/>
    <property type="project" value="UniProtKB-KW"/>
</dbReference>
<feature type="domain" description="FAD-binding" evidence="5">
    <location>
        <begin position="297"/>
        <end position="327"/>
    </location>
</feature>
<evidence type="ECO:0000313" key="7">
    <source>
        <dbReference type="Proteomes" id="UP000325780"/>
    </source>
</evidence>
<dbReference type="PANTHER" id="PTHR46972:SF1">
    <property type="entry name" value="FAD DEPENDENT OXIDOREDUCTASE DOMAIN-CONTAINING PROTEIN"/>
    <property type="match status" value="1"/>
</dbReference>
<keyword evidence="3" id="KW-0560">Oxidoreductase</keyword>
<keyword evidence="4" id="KW-0503">Monooxygenase</keyword>
<evidence type="ECO:0000259" key="5">
    <source>
        <dbReference type="Pfam" id="PF01494"/>
    </source>
</evidence>
<dbReference type="AlphaFoldDB" id="A0A5N6U152"/>
<name>A0A5N6U152_ASPAV</name>
<reference evidence="6 7" key="1">
    <citation type="submission" date="2019-04" db="EMBL/GenBank/DDBJ databases">
        <title>Friends and foes A comparative genomics study of 23 Aspergillus species from section Flavi.</title>
        <authorList>
            <consortium name="DOE Joint Genome Institute"/>
            <person name="Kjaerbolling I."/>
            <person name="Vesth T."/>
            <person name="Frisvad J.C."/>
            <person name="Nybo J.L."/>
            <person name="Theobald S."/>
            <person name="Kildgaard S."/>
            <person name="Isbrandt T."/>
            <person name="Kuo A."/>
            <person name="Sato A."/>
            <person name="Lyhne E.K."/>
            <person name="Kogle M.E."/>
            <person name="Wiebenga A."/>
            <person name="Kun R.S."/>
            <person name="Lubbers R.J."/>
            <person name="Makela M.R."/>
            <person name="Barry K."/>
            <person name="Chovatia M."/>
            <person name="Clum A."/>
            <person name="Daum C."/>
            <person name="Haridas S."/>
            <person name="He G."/>
            <person name="LaButti K."/>
            <person name="Lipzen A."/>
            <person name="Mondo S."/>
            <person name="Riley R."/>
            <person name="Salamov A."/>
            <person name="Simmons B.A."/>
            <person name="Magnuson J.K."/>
            <person name="Henrissat B."/>
            <person name="Mortensen U.H."/>
            <person name="Larsen T.O."/>
            <person name="Devries R.P."/>
            <person name="Grigoriev I.V."/>
            <person name="Machida M."/>
            <person name="Baker S.E."/>
            <person name="Andersen M.R."/>
        </authorList>
    </citation>
    <scope>NUCLEOTIDE SEQUENCE [LARGE SCALE GENOMIC DNA]</scope>
    <source>
        <strain evidence="6 7">IBT 18842</strain>
    </source>
</reference>
<organism evidence="6 7">
    <name type="scientific">Aspergillus avenaceus</name>
    <dbReference type="NCBI Taxonomy" id="36643"/>
    <lineage>
        <taxon>Eukaryota</taxon>
        <taxon>Fungi</taxon>
        <taxon>Dikarya</taxon>
        <taxon>Ascomycota</taxon>
        <taxon>Pezizomycotina</taxon>
        <taxon>Eurotiomycetes</taxon>
        <taxon>Eurotiomycetidae</taxon>
        <taxon>Eurotiales</taxon>
        <taxon>Aspergillaceae</taxon>
        <taxon>Aspergillus</taxon>
        <taxon>Aspergillus subgen. Circumdati</taxon>
    </lineage>
</organism>
<dbReference type="EMBL" id="ML742055">
    <property type="protein sequence ID" value="KAE8152312.1"/>
    <property type="molecule type" value="Genomic_DNA"/>
</dbReference>